<dbReference type="Proteomes" id="UP000779900">
    <property type="component" value="Unassembled WGS sequence"/>
</dbReference>
<dbReference type="AlphaFoldDB" id="A0A937XDU1"/>
<gene>
    <name evidence="12" type="ORF">FJY68_05055</name>
</gene>
<dbReference type="GO" id="GO:0005524">
    <property type="term" value="F:ATP binding"/>
    <property type="evidence" value="ECO:0007669"/>
    <property type="project" value="UniProtKB-KW"/>
</dbReference>
<evidence type="ECO:0000256" key="10">
    <source>
        <dbReference type="SAM" id="SignalP"/>
    </source>
</evidence>
<dbReference type="GO" id="GO:0000155">
    <property type="term" value="F:phosphorelay sensor kinase activity"/>
    <property type="evidence" value="ECO:0007669"/>
    <property type="project" value="InterPro"/>
</dbReference>
<evidence type="ECO:0000256" key="9">
    <source>
        <dbReference type="SAM" id="Phobius"/>
    </source>
</evidence>
<keyword evidence="6" id="KW-0418">Kinase</keyword>
<evidence type="ECO:0000256" key="6">
    <source>
        <dbReference type="ARBA" id="ARBA00022777"/>
    </source>
</evidence>
<feature type="domain" description="Histidine kinase" evidence="11">
    <location>
        <begin position="567"/>
        <end position="769"/>
    </location>
</feature>
<keyword evidence="8" id="KW-0902">Two-component regulatory system</keyword>
<keyword evidence="4" id="KW-0808">Transferase</keyword>
<dbReference type="InterPro" id="IPR003594">
    <property type="entry name" value="HATPase_dom"/>
</dbReference>
<dbReference type="InterPro" id="IPR004358">
    <property type="entry name" value="Sig_transdc_His_kin-like_C"/>
</dbReference>
<dbReference type="InterPro" id="IPR003661">
    <property type="entry name" value="HisK_dim/P_dom"/>
</dbReference>
<dbReference type="InterPro" id="IPR028994">
    <property type="entry name" value="Integrin_alpha_N"/>
</dbReference>
<comment type="catalytic activity">
    <reaction evidence="1">
        <text>ATP + protein L-histidine = ADP + protein N-phospho-L-histidine.</text>
        <dbReference type="EC" id="2.7.13.3"/>
    </reaction>
</comment>
<evidence type="ECO:0000259" key="11">
    <source>
        <dbReference type="PROSITE" id="PS50109"/>
    </source>
</evidence>
<keyword evidence="9" id="KW-0812">Transmembrane</keyword>
<dbReference type="InterPro" id="IPR036890">
    <property type="entry name" value="HATPase_C_sf"/>
</dbReference>
<feature type="signal peptide" evidence="10">
    <location>
        <begin position="1"/>
        <end position="19"/>
    </location>
</feature>
<organism evidence="12 13">
    <name type="scientific">candidate division WOR-3 bacterium</name>
    <dbReference type="NCBI Taxonomy" id="2052148"/>
    <lineage>
        <taxon>Bacteria</taxon>
        <taxon>Bacteria division WOR-3</taxon>
    </lineage>
</organism>
<dbReference type="SUPFAM" id="SSF47384">
    <property type="entry name" value="Homodimeric domain of signal transducing histidine kinase"/>
    <property type="match status" value="1"/>
</dbReference>
<reference evidence="12" key="1">
    <citation type="submission" date="2019-03" db="EMBL/GenBank/DDBJ databases">
        <title>Lake Tanganyika Metagenome-Assembled Genomes (MAGs).</title>
        <authorList>
            <person name="Tran P."/>
        </authorList>
    </citation>
    <scope>NUCLEOTIDE SEQUENCE</scope>
    <source>
        <strain evidence="12">K_DeepCast_150m_m2_040</strain>
    </source>
</reference>
<dbReference type="SMART" id="SM00388">
    <property type="entry name" value="HisKA"/>
    <property type="match status" value="1"/>
</dbReference>
<dbReference type="Gene3D" id="3.30.565.10">
    <property type="entry name" value="Histidine kinase-like ATPase, C-terminal domain"/>
    <property type="match status" value="1"/>
</dbReference>
<dbReference type="CDD" id="cd00082">
    <property type="entry name" value="HisKA"/>
    <property type="match status" value="1"/>
</dbReference>
<dbReference type="PRINTS" id="PR00344">
    <property type="entry name" value="BCTRLSENSOR"/>
</dbReference>
<dbReference type="Gene3D" id="1.10.287.130">
    <property type="match status" value="1"/>
</dbReference>
<dbReference type="SUPFAM" id="SSF50998">
    <property type="entry name" value="Quinoprotein alcohol dehydrogenase-like"/>
    <property type="match status" value="1"/>
</dbReference>
<keyword evidence="5" id="KW-0547">Nucleotide-binding</keyword>
<dbReference type="SUPFAM" id="SSF69318">
    <property type="entry name" value="Integrin alpha N-terminal domain"/>
    <property type="match status" value="1"/>
</dbReference>
<protein>
    <recommendedName>
        <fullName evidence="2">histidine kinase</fullName>
        <ecNumber evidence="2">2.7.13.3</ecNumber>
    </recommendedName>
</protein>
<evidence type="ECO:0000313" key="12">
    <source>
        <dbReference type="EMBL" id="MBM3331207.1"/>
    </source>
</evidence>
<dbReference type="PROSITE" id="PS51257">
    <property type="entry name" value="PROKAR_LIPOPROTEIN"/>
    <property type="match status" value="1"/>
</dbReference>
<dbReference type="EC" id="2.7.13.3" evidence="2"/>
<dbReference type="Pfam" id="PF02518">
    <property type="entry name" value="HATPase_c"/>
    <property type="match status" value="1"/>
</dbReference>
<keyword evidence="9" id="KW-0472">Membrane</keyword>
<name>A0A937XDU1_UNCW3</name>
<dbReference type="InterPro" id="IPR005467">
    <property type="entry name" value="His_kinase_dom"/>
</dbReference>
<evidence type="ECO:0000256" key="2">
    <source>
        <dbReference type="ARBA" id="ARBA00012438"/>
    </source>
</evidence>
<dbReference type="SMART" id="SM00387">
    <property type="entry name" value="HATPase_c"/>
    <property type="match status" value="1"/>
</dbReference>
<evidence type="ECO:0000256" key="3">
    <source>
        <dbReference type="ARBA" id="ARBA00022553"/>
    </source>
</evidence>
<keyword evidence="3" id="KW-0597">Phosphoprotein</keyword>
<proteinExistence type="predicted"/>
<keyword evidence="10" id="KW-0732">Signal</keyword>
<sequence>MLRILFLAILVLSACSSPAPVEVRLLWQRNYELVSPADMDGDSSDEFMCLQEGGLLDCLSQDIRRCVLGTTYANIEGCSTGITRMGGSRSAGTWYAFVRRDSQLLFSSPAKRDLFVACGRDSLPGSVWDGGASDVFVADLNEDQKLEAIVIVYSNADARPRGVYVLDYATGRKIWEYATGPPLLMPIVEDIDGDSHLEFLSGSRACGNGGVANGTSDESSYVFLVSDSGRTKWVTPVGRYSSAVQAAHWASERERRPQVVAYEVGNIAGGRAGDSVFILDARDGSIIMRRQFGQFNNCGSVAYCLNGRTRLALAGSDETLRVLDDSLAVESKTHVPGGINGLLAGRFSGVRGIEWAVMTNDGRLLLVDGALRTLNRTAEATSNVLGDLYTVRSGHKHRLLVRRAVGDQLPWLLFDFSPTPLMRQGVPLGLVISLGTVLLLGFTTAIVALRSRQTRDTRTLIRGLTGQAGVVEINRRGIVRHVNPKGRDLLKLAGASDSAPFAGALSPLGGTARDASEPRELPLSLPSGQTVLARVTPVKSGTLLTLEDISAVEYMKRVTSWAPVAQKLAHDIKNPLSTIRLKAQQMEEDGVTDARAIQEEVDRLSRMADGFARLARFEPLKLEPKDVNALVRRVVEEQNLSLRPVLTVRLDLQTGLPSLNMDEEQMARALTNLVTNAVAAMPDEGTLTIRTLILDDGARVALEVADTGPGIPEEYLAKLFQPFFTRKPGGTGLGLSIVRKVVEDHRGTIEVESELGKGSTFSIVLPAGKTTGMRSA</sequence>
<dbReference type="Gene3D" id="2.130.10.10">
    <property type="entry name" value="YVTN repeat-like/Quinoprotein amine dehydrogenase"/>
    <property type="match status" value="1"/>
</dbReference>
<keyword evidence="9" id="KW-1133">Transmembrane helix</keyword>
<evidence type="ECO:0000256" key="1">
    <source>
        <dbReference type="ARBA" id="ARBA00000085"/>
    </source>
</evidence>
<comment type="caution">
    <text evidence="12">The sequence shown here is derived from an EMBL/GenBank/DDBJ whole genome shotgun (WGS) entry which is preliminary data.</text>
</comment>
<dbReference type="PANTHER" id="PTHR43065">
    <property type="entry name" value="SENSOR HISTIDINE KINASE"/>
    <property type="match status" value="1"/>
</dbReference>
<dbReference type="SUPFAM" id="SSF55874">
    <property type="entry name" value="ATPase domain of HSP90 chaperone/DNA topoisomerase II/histidine kinase"/>
    <property type="match status" value="1"/>
</dbReference>
<evidence type="ECO:0000256" key="5">
    <source>
        <dbReference type="ARBA" id="ARBA00022741"/>
    </source>
</evidence>
<accession>A0A937XDU1</accession>
<dbReference type="InterPro" id="IPR011047">
    <property type="entry name" value="Quinoprotein_ADH-like_sf"/>
</dbReference>
<keyword evidence="7" id="KW-0067">ATP-binding</keyword>
<dbReference type="InterPro" id="IPR015943">
    <property type="entry name" value="WD40/YVTN_repeat-like_dom_sf"/>
</dbReference>
<feature type="chain" id="PRO_5037588986" description="histidine kinase" evidence="10">
    <location>
        <begin position="20"/>
        <end position="776"/>
    </location>
</feature>
<dbReference type="InterPro" id="IPR036097">
    <property type="entry name" value="HisK_dim/P_sf"/>
</dbReference>
<evidence type="ECO:0000256" key="7">
    <source>
        <dbReference type="ARBA" id="ARBA00022840"/>
    </source>
</evidence>
<evidence type="ECO:0000256" key="4">
    <source>
        <dbReference type="ARBA" id="ARBA00022679"/>
    </source>
</evidence>
<evidence type="ECO:0000313" key="13">
    <source>
        <dbReference type="Proteomes" id="UP000779900"/>
    </source>
</evidence>
<dbReference type="PROSITE" id="PS50109">
    <property type="entry name" value="HIS_KIN"/>
    <property type="match status" value="1"/>
</dbReference>
<dbReference type="PANTHER" id="PTHR43065:SF10">
    <property type="entry name" value="PEROXIDE STRESS-ACTIVATED HISTIDINE KINASE MAK3"/>
    <property type="match status" value="1"/>
</dbReference>
<dbReference type="EMBL" id="VGIR01000022">
    <property type="protein sequence ID" value="MBM3331207.1"/>
    <property type="molecule type" value="Genomic_DNA"/>
</dbReference>
<evidence type="ECO:0000256" key="8">
    <source>
        <dbReference type="ARBA" id="ARBA00023012"/>
    </source>
</evidence>
<feature type="transmembrane region" description="Helical" evidence="9">
    <location>
        <begin position="426"/>
        <end position="449"/>
    </location>
</feature>